<dbReference type="GO" id="GO:0003677">
    <property type="term" value="F:DNA binding"/>
    <property type="evidence" value="ECO:0007669"/>
    <property type="project" value="UniProtKB-KW"/>
</dbReference>
<dbReference type="Gene3D" id="1.10.10.10">
    <property type="entry name" value="Winged helix-like DNA-binding domain superfamily/Winged helix DNA-binding domain"/>
    <property type="match status" value="1"/>
</dbReference>
<dbReference type="InterPro" id="IPR011663">
    <property type="entry name" value="UTRA"/>
</dbReference>
<protein>
    <submittedName>
        <fullName evidence="5">GntR family transcriptional regulator</fullName>
    </submittedName>
</protein>
<keyword evidence="3" id="KW-0804">Transcription</keyword>
<dbReference type="SMART" id="SM00866">
    <property type="entry name" value="UTRA"/>
    <property type="match status" value="1"/>
</dbReference>
<dbReference type="SUPFAM" id="SSF64288">
    <property type="entry name" value="Chorismate lyase-like"/>
    <property type="match status" value="1"/>
</dbReference>
<organism evidence="5">
    <name type="scientific">Ruegeria sp. PrR005</name>
    <dbReference type="NCBI Taxonomy" id="2706882"/>
    <lineage>
        <taxon>Bacteria</taxon>
        <taxon>Pseudomonadati</taxon>
        <taxon>Pseudomonadota</taxon>
        <taxon>Alphaproteobacteria</taxon>
        <taxon>Rhodobacterales</taxon>
        <taxon>Roseobacteraceae</taxon>
        <taxon>Ruegeria</taxon>
    </lineage>
</organism>
<keyword evidence="1" id="KW-0805">Transcription regulation</keyword>
<dbReference type="AlphaFoldDB" id="A0A6B2NUS6"/>
<reference evidence="5" key="1">
    <citation type="submission" date="2020-02" db="EMBL/GenBank/DDBJ databases">
        <title>Delineation of the pyrene-degrading pathway in Roseobacter clade bacteria by genomic analysis.</title>
        <authorList>
            <person name="Zhou H."/>
            <person name="Wang H."/>
        </authorList>
    </citation>
    <scope>NUCLEOTIDE SEQUENCE</scope>
    <source>
        <strain evidence="5">PrR005</strain>
    </source>
</reference>
<dbReference type="EMBL" id="JAAGOX010000056">
    <property type="protein sequence ID" value="NDW47896.1"/>
    <property type="molecule type" value="Genomic_DNA"/>
</dbReference>
<sequence length="249" mass="27817">MSVIEFLRPEGWLGETGGPRYVQLRQRLESGIESGVLPPNSSLPPEREIAEITELSRVTVRKAIQELVREGLIEQRQGSGSFVREPMSRMEQSLSHLTSFTEDMAQRGMETTSRWLERGVFLATRGEIDALDLDAGAEVARIYRLREAGGRPMALERASLPLDILPNPLEVTTSLYEVLERRGLRPVRALQKISAINLEPREADLLNVPEGAAGLSIERTSYLASGRVAELTRSLYRGDAYDFVAELRL</sequence>
<name>A0A6B2NUS6_9RHOB</name>
<keyword evidence="2" id="KW-0238">DNA-binding</keyword>
<dbReference type="SMART" id="SM00345">
    <property type="entry name" value="HTH_GNTR"/>
    <property type="match status" value="1"/>
</dbReference>
<dbReference type="Pfam" id="PF00392">
    <property type="entry name" value="GntR"/>
    <property type="match status" value="1"/>
</dbReference>
<gene>
    <name evidence="5" type="ORF">G0P99_23370</name>
</gene>
<dbReference type="InterPro" id="IPR036388">
    <property type="entry name" value="WH-like_DNA-bd_sf"/>
</dbReference>
<dbReference type="SUPFAM" id="SSF46785">
    <property type="entry name" value="Winged helix' DNA-binding domain"/>
    <property type="match status" value="1"/>
</dbReference>
<dbReference type="Gene3D" id="3.40.1410.10">
    <property type="entry name" value="Chorismate lyase-like"/>
    <property type="match status" value="1"/>
</dbReference>
<evidence type="ECO:0000259" key="4">
    <source>
        <dbReference type="PROSITE" id="PS50949"/>
    </source>
</evidence>
<comment type="caution">
    <text evidence="5">The sequence shown here is derived from an EMBL/GenBank/DDBJ whole genome shotgun (WGS) entry which is preliminary data.</text>
</comment>
<dbReference type="GO" id="GO:0045892">
    <property type="term" value="P:negative regulation of DNA-templated transcription"/>
    <property type="evidence" value="ECO:0007669"/>
    <property type="project" value="TreeGrafter"/>
</dbReference>
<proteinExistence type="predicted"/>
<dbReference type="CDD" id="cd07377">
    <property type="entry name" value="WHTH_GntR"/>
    <property type="match status" value="1"/>
</dbReference>
<evidence type="ECO:0000313" key="5">
    <source>
        <dbReference type="EMBL" id="NDW47896.1"/>
    </source>
</evidence>
<dbReference type="InterPro" id="IPR000524">
    <property type="entry name" value="Tscrpt_reg_HTH_GntR"/>
</dbReference>
<dbReference type="InterPro" id="IPR036390">
    <property type="entry name" value="WH_DNA-bd_sf"/>
</dbReference>
<dbReference type="InterPro" id="IPR028978">
    <property type="entry name" value="Chorismate_lyase_/UTRA_dom_sf"/>
</dbReference>
<evidence type="ECO:0000256" key="1">
    <source>
        <dbReference type="ARBA" id="ARBA00023015"/>
    </source>
</evidence>
<dbReference type="GO" id="GO:0003700">
    <property type="term" value="F:DNA-binding transcription factor activity"/>
    <property type="evidence" value="ECO:0007669"/>
    <property type="project" value="InterPro"/>
</dbReference>
<dbReference type="InterPro" id="IPR050679">
    <property type="entry name" value="Bact_HTH_transcr_reg"/>
</dbReference>
<dbReference type="PANTHER" id="PTHR44846">
    <property type="entry name" value="MANNOSYL-D-GLYCERATE TRANSPORT/METABOLISM SYSTEM REPRESSOR MNGR-RELATED"/>
    <property type="match status" value="1"/>
</dbReference>
<evidence type="ECO:0000256" key="3">
    <source>
        <dbReference type="ARBA" id="ARBA00023163"/>
    </source>
</evidence>
<dbReference type="PROSITE" id="PS50949">
    <property type="entry name" value="HTH_GNTR"/>
    <property type="match status" value="1"/>
</dbReference>
<dbReference type="PRINTS" id="PR00035">
    <property type="entry name" value="HTHGNTR"/>
</dbReference>
<accession>A0A6B2NUS6</accession>
<feature type="domain" description="HTH gntR-type" evidence="4">
    <location>
        <begin position="18"/>
        <end position="86"/>
    </location>
</feature>
<dbReference type="Pfam" id="PF07702">
    <property type="entry name" value="UTRA"/>
    <property type="match status" value="1"/>
</dbReference>
<evidence type="ECO:0000256" key="2">
    <source>
        <dbReference type="ARBA" id="ARBA00023125"/>
    </source>
</evidence>
<dbReference type="PANTHER" id="PTHR44846:SF1">
    <property type="entry name" value="MANNOSYL-D-GLYCERATE TRANSPORT_METABOLISM SYSTEM REPRESSOR MNGR-RELATED"/>
    <property type="match status" value="1"/>
</dbReference>
<dbReference type="RefSeq" id="WP_164132897.1">
    <property type="nucleotide sequence ID" value="NZ_JAAGOX010000056.1"/>
</dbReference>